<dbReference type="InterPro" id="IPR002136">
    <property type="entry name" value="Ribosomal_uL4"/>
</dbReference>
<accession>N1PWM6</accession>
<keyword evidence="3" id="KW-0687">Ribonucleoprotein</keyword>
<sequence length="264" mass="29678">MTIQHSDNSAPRNPFFKPVQCTLYHFPSLEPVGFASYPPSHLSLPLRKDILHKAVVYEGDATRQGSANTKWRSEVHGSNKKTRPQKGTGSARLGDKKSPMLRGGGVAFGPKPRDFSTELPRKIYDLAWRTALSYRYRMGDLIVTDSEIDVPGVSESSLERYVRDVLKWNGLGREGSKTLFVTDNRREGLFSALEGNNMHRHARALEVEWVDVKDLLETGRVVVERTALEALFEEHESDLGPRQRLGAWDFLTSEQTGIQAESVV</sequence>
<dbReference type="InterPro" id="IPR023574">
    <property type="entry name" value="Ribosomal_uL4_dom_sf"/>
</dbReference>
<organism evidence="6 7">
    <name type="scientific">Dothistroma septosporum (strain NZE10 / CBS 128990)</name>
    <name type="common">Red band needle blight fungus</name>
    <name type="synonym">Mycosphaerella pini</name>
    <dbReference type="NCBI Taxonomy" id="675120"/>
    <lineage>
        <taxon>Eukaryota</taxon>
        <taxon>Fungi</taxon>
        <taxon>Dikarya</taxon>
        <taxon>Ascomycota</taxon>
        <taxon>Pezizomycotina</taxon>
        <taxon>Dothideomycetes</taxon>
        <taxon>Dothideomycetidae</taxon>
        <taxon>Mycosphaerellales</taxon>
        <taxon>Mycosphaerellaceae</taxon>
        <taxon>Dothistroma</taxon>
    </lineage>
</organism>
<evidence type="ECO:0000256" key="2">
    <source>
        <dbReference type="ARBA" id="ARBA00022980"/>
    </source>
</evidence>
<gene>
    <name evidence="6" type="ORF">DOTSEDRAFT_125104</name>
</gene>
<dbReference type="PANTHER" id="PTHR10746:SF6">
    <property type="entry name" value="LARGE RIBOSOMAL SUBUNIT PROTEIN UL4M"/>
    <property type="match status" value="1"/>
</dbReference>
<dbReference type="Proteomes" id="UP000016933">
    <property type="component" value="Unassembled WGS sequence"/>
</dbReference>
<name>N1PWM6_DOTSN</name>
<proteinExistence type="inferred from homology"/>
<dbReference type="Pfam" id="PF00573">
    <property type="entry name" value="Ribosomal_L4"/>
    <property type="match status" value="1"/>
</dbReference>
<dbReference type="eggNOG" id="KOG1624">
    <property type="taxonomic scope" value="Eukaryota"/>
</dbReference>
<dbReference type="SUPFAM" id="SSF52166">
    <property type="entry name" value="Ribosomal protein L4"/>
    <property type="match status" value="1"/>
</dbReference>
<dbReference type="Gene3D" id="3.40.1370.10">
    <property type="match status" value="1"/>
</dbReference>
<dbReference type="NCBIfam" id="TIGR03953">
    <property type="entry name" value="rplD_bact"/>
    <property type="match status" value="1"/>
</dbReference>
<dbReference type="HOGENOM" id="CLU_041575_4_0_1"/>
<evidence type="ECO:0000256" key="3">
    <source>
        <dbReference type="ARBA" id="ARBA00023274"/>
    </source>
</evidence>
<dbReference type="GO" id="GO:0005762">
    <property type="term" value="C:mitochondrial large ribosomal subunit"/>
    <property type="evidence" value="ECO:0007669"/>
    <property type="project" value="EnsemblFungi"/>
</dbReference>
<dbReference type="OrthoDB" id="4142200at2759"/>
<protein>
    <recommendedName>
        <fullName evidence="4">Large ribosomal subunit protein uL4m</fullName>
    </recommendedName>
</protein>
<dbReference type="STRING" id="675120.N1PWM6"/>
<dbReference type="OMA" id="KTFGPHP"/>
<comment type="similarity">
    <text evidence="1">Belongs to the universal ribosomal protein uL4 family.</text>
</comment>
<dbReference type="InterPro" id="IPR013005">
    <property type="entry name" value="Ribosomal_uL4-like"/>
</dbReference>
<evidence type="ECO:0000256" key="4">
    <source>
        <dbReference type="ARBA" id="ARBA00040565"/>
    </source>
</evidence>
<evidence type="ECO:0000313" key="7">
    <source>
        <dbReference type="Proteomes" id="UP000016933"/>
    </source>
</evidence>
<dbReference type="GO" id="GO:0006412">
    <property type="term" value="P:translation"/>
    <property type="evidence" value="ECO:0007669"/>
    <property type="project" value="InterPro"/>
</dbReference>
<dbReference type="AlphaFoldDB" id="N1PWM6"/>
<dbReference type="PANTHER" id="PTHR10746">
    <property type="entry name" value="50S RIBOSOMAL PROTEIN L4"/>
    <property type="match status" value="1"/>
</dbReference>
<keyword evidence="2" id="KW-0689">Ribosomal protein</keyword>
<dbReference type="GO" id="GO:0003735">
    <property type="term" value="F:structural constituent of ribosome"/>
    <property type="evidence" value="ECO:0007669"/>
    <property type="project" value="EnsemblFungi"/>
</dbReference>
<reference evidence="6 7" key="2">
    <citation type="journal article" date="2012" name="PLoS Pathog.">
        <title>Diverse lifestyles and strategies of plant pathogenesis encoded in the genomes of eighteen Dothideomycetes fungi.</title>
        <authorList>
            <person name="Ohm R.A."/>
            <person name="Feau N."/>
            <person name="Henrissat B."/>
            <person name="Schoch C.L."/>
            <person name="Horwitz B.A."/>
            <person name="Barry K.W."/>
            <person name="Condon B.J."/>
            <person name="Copeland A.C."/>
            <person name="Dhillon B."/>
            <person name="Glaser F."/>
            <person name="Hesse C.N."/>
            <person name="Kosti I."/>
            <person name="LaButti K."/>
            <person name="Lindquist E.A."/>
            <person name="Lucas S."/>
            <person name="Salamov A.A."/>
            <person name="Bradshaw R.E."/>
            <person name="Ciuffetti L."/>
            <person name="Hamelin R.C."/>
            <person name="Kema G.H.J."/>
            <person name="Lawrence C."/>
            <person name="Scott J.A."/>
            <person name="Spatafora J.W."/>
            <person name="Turgeon B.G."/>
            <person name="de Wit P.J.G.M."/>
            <person name="Zhong S."/>
            <person name="Goodwin S.B."/>
            <person name="Grigoriev I.V."/>
        </authorList>
    </citation>
    <scope>NUCLEOTIDE SEQUENCE [LARGE SCALE GENOMIC DNA]</scope>
    <source>
        <strain evidence="7">NZE10 / CBS 128990</strain>
    </source>
</reference>
<keyword evidence="7" id="KW-1185">Reference proteome</keyword>
<reference evidence="7" key="1">
    <citation type="journal article" date="2012" name="PLoS Genet.">
        <title>The genomes of the fungal plant pathogens Cladosporium fulvum and Dothistroma septosporum reveal adaptation to different hosts and lifestyles but also signatures of common ancestry.</title>
        <authorList>
            <person name="de Wit P.J.G.M."/>
            <person name="van der Burgt A."/>
            <person name="Oekmen B."/>
            <person name="Stergiopoulos I."/>
            <person name="Abd-Elsalam K.A."/>
            <person name="Aerts A.L."/>
            <person name="Bahkali A.H."/>
            <person name="Beenen H.G."/>
            <person name="Chettri P."/>
            <person name="Cox M.P."/>
            <person name="Datema E."/>
            <person name="de Vries R.P."/>
            <person name="Dhillon B."/>
            <person name="Ganley A.R."/>
            <person name="Griffiths S.A."/>
            <person name="Guo Y."/>
            <person name="Hamelin R.C."/>
            <person name="Henrissat B."/>
            <person name="Kabir M.S."/>
            <person name="Jashni M.K."/>
            <person name="Kema G."/>
            <person name="Klaubauf S."/>
            <person name="Lapidus A."/>
            <person name="Levasseur A."/>
            <person name="Lindquist E."/>
            <person name="Mehrabi R."/>
            <person name="Ohm R.A."/>
            <person name="Owen T.J."/>
            <person name="Salamov A."/>
            <person name="Schwelm A."/>
            <person name="Schijlen E."/>
            <person name="Sun H."/>
            <person name="van den Burg H.A."/>
            <person name="van Ham R.C.H.J."/>
            <person name="Zhang S."/>
            <person name="Goodwin S.B."/>
            <person name="Grigoriev I.V."/>
            <person name="Collemare J."/>
            <person name="Bradshaw R.E."/>
        </authorList>
    </citation>
    <scope>NUCLEOTIDE SEQUENCE [LARGE SCALE GENOMIC DNA]</scope>
    <source>
        <strain evidence="7">NZE10 / CBS 128990</strain>
    </source>
</reference>
<dbReference type="EMBL" id="KB446536">
    <property type="protein sequence ID" value="EME47812.1"/>
    <property type="molecule type" value="Genomic_DNA"/>
</dbReference>
<evidence type="ECO:0000313" key="6">
    <source>
        <dbReference type="EMBL" id="EME47812.1"/>
    </source>
</evidence>
<feature type="region of interest" description="Disordered" evidence="5">
    <location>
        <begin position="62"/>
        <end position="107"/>
    </location>
</feature>
<evidence type="ECO:0000256" key="1">
    <source>
        <dbReference type="ARBA" id="ARBA00010528"/>
    </source>
</evidence>
<evidence type="ECO:0000256" key="5">
    <source>
        <dbReference type="SAM" id="MobiDB-lite"/>
    </source>
</evidence>